<dbReference type="Proteomes" id="UP000610203">
    <property type="component" value="Unassembled WGS sequence"/>
</dbReference>
<name>A0ABQ3GQU4_9GAMM</name>
<sequence length="242" mass="26826">MTAAEAVRAGALFDMTENSVRVTMARLAQAGLVEAVDAAIYRLGAEGQKLGADVAAWSTADQRVTEWDNSWIAVTTGGLPRSDRKVLRACARALSLLGFRELDTGLYLRPNNLSGGVEIVRARLLDLGLGEEAAVFKASAFDCVRQDKALSLWSDMQLEASYKEISQRLHDWSAAKDTLPRDTALREVYMLGDAGIRSVIFDPLLPAPLVNERARQQFFDTVRHFNSEGRRLWYAFFKEGNL</sequence>
<evidence type="ECO:0000313" key="1">
    <source>
        <dbReference type="EMBL" id="GHD31701.1"/>
    </source>
</evidence>
<dbReference type="PANTHER" id="PTHR30319">
    <property type="entry name" value="PHENYLACETIC ACID REGULATOR-RELATED TRANSCRIPTIONAL REPRESSOR"/>
    <property type="match status" value="1"/>
</dbReference>
<dbReference type="Gene3D" id="3.30.70.2650">
    <property type="match status" value="1"/>
</dbReference>
<organism evidence="1 2">
    <name type="scientific">Psychrobacter glaciei</name>
    <dbReference type="NCBI Taxonomy" id="619771"/>
    <lineage>
        <taxon>Bacteria</taxon>
        <taxon>Pseudomonadati</taxon>
        <taxon>Pseudomonadota</taxon>
        <taxon>Gammaproteobacteria</taxon>
        <taxon>Moraxellales</taxon>
        <taxon>Moraxellaceae</taxon>
        <taxon>Psychrobacter</taxon>
    </lineage>
</organism>
<dbReference type="Gene3D" id="1.10.10.10">
    <property type="entry name" value="Winged helix-like DNA-binding domain superfamily/Winged helix DNA-binding domain"/>
    <property type="match status" value="1"/>
</dbReference>
<dbReference type="EMBL" id="BMZR01000002">
    <property type="protein sequence ID" value="GHD31701.1"/>
    <property type="molecule type" value="Genomic_DNA"/>
</dbReference>
<keyword evidence="2" id="KW-1185">Reference proteome</keyword>
<gene>
    <name evidence="1" type="ORF">GCM10016272_14080</name>
</gene>
<evidence type="ECO:0000313" key="2">
    <source>
        <dbReference type="Proteomes" id="UP000610203"/>
    </source>
</evidence>
<evidence type="ECO:0008006" key="3">
    <source>
        <dbReference type="Google" id="ProtNLM"/>
    </source>
</evidence>
<accession>A0ABQ3GQU4</accession>
<protein>
    <recommendedName>
        <fullName evidence="3">PaaX family transcriptional regulator</fullName>
    </recommendedName>
</protein>
<reference evidence="2" key="1">
    <citation type="journal article" date="2019" name="Int. J. Syst. Evol. Microbiol.">
        <title>The Global Catalogue of Microorganisms (GCM) 10K type strain sequencing project: providing services to taxonomists for standard genome sequencing and annotation.</title>
        <authorList>
            <consortium name="The Broad Institute Genomics Platform"/>
            <consortium name="The Broad Institute Genome Sequencing Center for Infectious Disease"/>
            <person name="Wu L."/>
            <person name="Ma J."/>
        </authorList>
    </citation>
    <scope>NUCLEOTIDE SEQUENCE [LARGE SCALE GENOMIC DNA]</scope>
    <source>
        <strain evidence="2">KCTC 42280</strain>
    </source>
</reference>
<comment type="caution">
    <text evidence="1">The sequence shown here is derived from an EMBL/GenBank/DDBJ whole genome shotgun (WGS) entry which is preliminary data.</text>
</comment>
<dbReference type="PANTHER" id="PTHR30319:SF1">
    <property type="entry name" value="TRANSCRIPTIONAL REPRESSOR PAAX"/>
    <property type="match status" value="1"/>
</dbReference>
<dbReference type="InterPro" id="IPR036388">
    <property type="entry name" value="WH-like_DNA-bd_sf"/>
</dbReference>
<proteinExistence type="predicted"/>